<keyword evidence="3" id="KW-0813">Transport</keyword>
<keyword evidence="4" id="KW-0138">CF(0)</keyword>
<feature type="region of interest" description="Disordered" evidence="10">
    <location>
        <begin position="96"/>
        <end position="153"/>
    </location>
</feature>
<evidence type="ECO:0000256" key="6">
    <source>
        <dbReference type="ARBA" id="ARBA00022792"/>
    </source>
</evidence>
<evidence type="ECO:0000256" key="7">
    <source>
        <dbReference type="ARBA" id="ARBA00023065"/>
    </source>
</evidence>
<dbReference type="InterPro" id="IPR036204">
    <property type="entry name" value="ATP_synth_f6_sf_mt"/>
</dbReference>
<dbReference type="AlphaFoldDB" id="B3M9M1"/>
<dbReference type="EMBL" id="CH902618">
    <property type="protein sequence ID" value="EDV39027.1"/>
    <property type="molecule type" value="Genomic_DNA"/>
</dbReference>
<organism evidence="11 12">
    <name type="scientific">Drosophila ananassae</name>
    <name type="common">Fruit fly</name>
    <dbReference type="NCBI Taxonomy" id="7217"/>
    <lineage>
        <taxon>Eukaryota</taxon>
        <taxon>Metazoa</taxon>
        <taxon>Ecdysozoa</taxon>
        <taxon>Arthropoda</taxon>
        <taxon>Hexapoda</taxon>
        <taxon>Insecta</taxon>
        <taxon>Pterygota</taxon>
        <taxon>Neoptera</taxon>
        <taxon>Endopterygota</taxon>
        <taxon>Diptera</taxon>
        <taxon>Brachycera</taxon>
        <taxon>Muscomorpha</taxon>
        <taxon>Ephydroidea</taxon>
        <taxon>Drosophilidae</taxon>
        <taxon>Drosophila</taxon>
        <taxon>Sophophora</taxon>
    </lineage>
</organism>
<evidence type="ECO:0000256" key="9">
    <source>
        <dbReference type="ARBA" id="ARBA00023136"/>
    </source>
</evidence>
<dbReference type="InterPro" id="IPR008387">
    <property type="entry name" value="ATP_synth_f6_mt"/>
</dbReference>
<keyword evidence="7" id="KW-0406">Ion transport</keyword>
<sequence>MFSRFVTSSLIWRRSFSVSTVRQRDACYKAFEEKVREYRLKSPDGKPVDPTPEYYQELEEAMCKLGENYGGGEGVDLLEFPKFQIPDLDIDPISVLELPENKPKKDKEANEVEAKDAKGKKDKDDKDKKAKAVGKDDKKDKDKKEKPKTDKKK</sequence>
<evidence type="ECO:0000256" key="4">
    <source>
        <dbReference type="ARBA" id="ARBA00022547"/>
    </source>
</evidence>
<evidence type="ECO:0000256" key="8">
    <source>
        <dbReference type="ARBA" id="ARBA00023128"/>
    </source>
</evidence>
<dbReference type="Pfam" id="PF05511">
    <property type="entry name" value="ATP-synt_F6"/>
    <property type="match status" value="1"/>
</dbReference>
<dbReference type="GO" id="GO:0015078">
    <property type="term" value="F:proton transmembrane transporter activity"/>
    <property type="evidence" value="ECO:0007669"/>
    <property type="project" value="InterPro"/>
</dbReference>
<proteinExistence type="inferred from homology"/>
<evidence type="ECO:0000256" key="2">
    <source>
        <dbReference type="ARBA" id="ARBA00007346"/>
    </source>
</evidence>
<dbReference type="SMR" id="B3M9M1"/>
<evidence type="ECO:0000256" key="3">
    <source>
        <dbReference type="ARBA" id="ARBA00022448"/>
    </source>
</evidence>
<evidence type="ECO:0000256" key="1">
    <source>
        <dbReference type="ARBA" id="ARBA00004273"/>
    </source>
</evidence>
<evidence type="ECO:0000256" key="5">
    <source>
        <dbReference type="ARBA" id="ARBA00022781"/>
    </source>
</evidence>
<dbReference type="GO" id="GO:0005743">
    <property type="term" value="C:mitochondrial inner membrane"/>
    <property type="evidence" value="ECO:0007669"/>
    <property type="project" value="UniProtKB-SubCell"/>
</dbReference>
<keyword evidence="8" id="KW-0496">Mitochondrion</keyword>
<name>B3M9M1_DROAN</name>
<keyword evidence="5" id="KW-0375">Hydrogen ion transport</keyword>
<dbReference type="GeneID" id="6507336"/>
<dbReference type="PANTHER" id="PTHR12441:SF10">
    <property type="entry name" value="ATP SYNTHASE-COUPLING FACTOR 6, MITOCHONDRIAL"/>
    <property type="match status" value="1"/>
</dbReference>
<dbReference type="PANTHER" id="PTHR12441">
    <property type="entry name" value="ATP SYNTHASE COUPLING FACTOR 6, MITOCHONDRIAL"/>
    <property type="match status" value="1"/>
</dbReference>
<reference evidence="11 12" key="1">
    <citation type="journal article" date="2007" name="Nature">
        <title>Evolution of genes and genomes on the Drosophila phylogeny.</title>
        <authorList>
            <consortium name="Drosophila 12 Genomes Consortium"/>
            <person name="Clark A.G."/>
            <person name="Eisen M.B."/>
            <person name="Smith D.R."/>
            <person name="Bergman C.M."/>
            <person name="Oliver B."/>
            <person name="Markow T.A."/>
            <person name="Kaufman T.C."/>
            <person name="Kellis M."/>
            <person name="Gelbart W."/>
            <person name="Iyer V.N."/>
            <person name="Pollard D.A."/>
            <person name="Sackton T.B."/>
            <person name="Larracuente A.M."/>
            <person name="Singh N.D."/>
            <person name="Abad J.P."/>
            <person name="Abt D.N."/>
            <person name="Adryan B."/>
            <person name="Aguade M."/>
            <person name="Akashi H."/>
            <person name="Anderson W.W."/>
            <person name="Aquadro C.F."/>
            <person name="Ardell D.H."/>
            <person name="Arguello R."/>
            <person name="Artieri C.G."/>
            <person name="Barbash D.A."/>
            <person name="Barker D."/>
            <person name="Barsanti P."/>
            <person name="Batterham P."/>
            <person name="Batzoglou S."/>
            <person name="Begun D."/>
            <person name="Bhutkar A."/>
            <person name="Blanco E."/>
            <person name="Bosak S.A."/>
            <person name="Bradley R.K."/>
            <person name="Brand A.D."/>
            <person name="Brent M.R."/>
            <person name="Brooks A.N."/>
            <person name="Brown R.H."/>
            <person name="Butlin R.K."/>
            <person name="Caggese C."/>
            <person name="Calvi B.R."/>
            <person name="Bernardo de Carvalho A."/>
            <person name="Caspi A."/>
            <person name="Castrezana S."/>
            <person name="Celniker S.E."/>
            <person name="Chang J.L."/>
            <person name="Chapple C."/>
            <person name="Chatterji S."/>
            <person name="Chinwalla A."/>
            <person name="Civetta A."/>
            <person name="Clifton S.W."/>
            <person name="Comeron J.M."/>
            <person name="Costello J.C."/>
            <person name="Coyne J.A."/>
            <person name="Daub J."/>
            <person name="David R.G."/>
            <person name="Delcher A.L."/>
            <person name="Delehaunty K."/>
            <person name="Do C.B."/>
            <person name="Ebling H."/>
            <person name="Edwards K."/>
            <person name="Eickbush T."/>
            <person name="Evans J.D."/>
            <person name="Filipski A."/>
            <person name="Findeiss S."/>
            <person name="Freyhult E."/>
            <person name="Fulton L."/>
            <person name="Fulton R."/>
            <person name="Garcia A.C."/>
            <person name="Gardiner A."/>
            <person name="Garfield D.A."/>
            <person name="Garvin B.E."/>
            <person name="Gibson G."/>
            <person name="Gilbert D."/>
            <person name="Gnerre S."/>
            <person name="Godfrey J."/>
            <person name="Good R."/>
            <person name="Gotea V."/>
            <person name="Gravely B."/>
            <person name="Greenberg A.J."/>
            <person name="Griffiths-Jones S."/>
            <person name="Gross S."/>
            <person name="Guigo R."/>
            <person name="Gustafson E.A."/>
            <person name="Haerty W."/>
            <person name="Hahn M.W."/>
            <person name="Halligan D.L."/>
            <person name="Halpern A.L."/>
            <person name="Halter G.M."/>
            <person name="Han M.V."/>
            <person name="Heger A."/>
            <person name="Hillier L."/>
            <person name="Hinrichs A.S."/>
            <person name="Holmes I."/>
            <person name="Hoskins R.A."/>
            <person name="Hubisz M.J."/>
            <person name="Hultmark D."/>
            <person name="Huntley M.A."/>
            <person name="Jaffe D.B."/>
            <person name="Jagadeeshan S."/>
            <person name="Jeck W.R."/>
            <person name="Johnson J."/>
            <person name="Jones C.D."/>
            <person name="Jordan W.C."/>
            <person name="Karpen G.H."/>
            <person name="Kataoka E."/>
            <person name="Keightley P.D."/>
            <person name="Kheradpour P."/>
            <person name="Kirkness E.F."/>
            <person name="Koerich L.B."/>
            <person name="Kristiansen K."/>
            <person name="Kudrna D."/>
            <person name="Kulathinal R.J."/>
            <person name="Kumar S."/>
            <person name="Kwok R."/>
            <person name="Lander E."/>
            <person name="Langley C.H."/>
            <person name="Lapoint R."/>
            <person name="Lazzaro B.P."/>
            <person name="Lee S.J."/>
            <person name="Levesque L."/>
            <person name="Li R."/>
            <person name="Lin C.F."/>
            <person name="Lin M.F."/>
            <person name="Lindblad-Toh K."/>
            <person name="Llopart A."/>
            <person name="Long M."/>
            <person name="Low L."/>
            <person name="Lozovsky E."/>
            <person name="Lu J."/>
            <person name="Luo M."/>
            <person name="Machado C.A."/>
            <person name="Makalowski W."/>
            <person name="Marzo M."/>
            <person name="Matsuda M."/>
            <person name="Matzkin L."/>
            <person name="McAllister B."/>
            <person name="McBride C.S."/>
            <person name="McKernan B."/>
            <person name="McKernan K."/>
            <person name="Mendez-Lago M."/>
            <person name="Minx P."/>
            <person name="Mollenhauer M.U."/>
            <person name="Montooth K."/>
            <person name="Mount S.M."/>
            <person name="Mu X."/>
            <person name="Myers E."/>
            <person name="Negre B."/>
            <person name="Newfeld S."/>
            <person name="Nielsen R."/>
            <person name="Noor M.A."/>
            <person name="O'Grady P."/>
            <person name="Pachter L."/>
            <person name="Papaceit M."/>
            <person name="Parisi M.J."/>
            <person name="Parisi M."/>
            <person name="Parts L."/>
            <person name="Pedersen J.S."/>
            <person name="Pesole G."/>
            <person name="Phillippy A.M."/>
            <person name="Ponting C.P."/>
            <person name="Pop M."/>
            <person name="Porcelli D."/>
            <person name="Powell J.R."/>
            <person name="Prohaska S."/>
            <person name="Pruitt K."/>
            <person name="Puig M."/>
            <person name="Quesneville H."/>
            <person name="Ram K.R."/>
            <person name="Rand D."/>
            <person name="Rasmussen M.D."/>
            <person name="Reed L.K."/>
            <person name="Reenan R."/>
            <person name="Reily A."/>
            <person name="Remington K.A."/>
            <person name="Rieger T.T."/>
            <person name="Ritchie M.G."/>
            <person name="Robin C."/>
            <person name="Rogers Y.H."/>
            <person name="Rohde C."/>
            <person name="Rozas J."/>
            <person name="Rubenfield M.J."/>
            <person name="Ruiz A."/>
            <person name="Russo S."/>
            <person name="Salzberg S.L."/>
            <person name="Sanchez-Gracia A."/>
            <person name="Saranga D.J."/>
            <person name="Sato H."/>
            <person name="Schaeffer S.W."/>
            <person name="Schatz M.C."/>
            <person name="Schlenke T."/>
            <person name="Schwartz R."/>
            <person name="Segarra C."/>
            <person name="Singh R.S."/>
            <person name="Sirot L."/>
            <person name="Sirota M."/>
            <person name="Sisneros N.B."/>
            <person name="Smith C.D."/>
            <person name="Smith T.F."/>
            <person name="Spieth J."/>
            <person name="Stage D.E."/>
            <person name="Stark A."/>
            <person name="Stephan W."/>
            <person name="Strausberg R.L."/>
            <person name="Strempel S."/>
            <person name="Sturgill D."/>
            <person name="Sutton G."/>
            <person name="Sutton G.G."/>
            <person name="Tao W."/>
            <person name="Teichmann S."/>
            <person name="Tobari Y.N."/>
            <person name="Tomimura Y."/>
            <person name="Tsolas J.M."/>
            <person name="Valente V.L."/>
            <person name="Venter E."/>
            <person name="Venter J.C."/>
            <person name="Vicario S."/>
            <person name="Vieira F.G."/>
            <person name="Vilella A.J."/>
            <person name="Villasante A."/>
            <person name="Walenz B."/>
            <person name="Wang J."/>
            <person name="Wasserman M."/>
            <person name="Watts T."/>
            <person name="Wilson D."/>
            <person name="Wilson R.K."/>
            <person name="Wing R.A."/>
            <person name="Wolfner M.F."/>
            <person name="Wong A."/>
            <person name="Wong G.K."/>
            <person name="Wu C.I."/>
            <person name="Wu G."/>
            <person name="Yamamoto D."/>
            <person name="Yang H.P."/>
            <person name="Yang S.P."/>
            <person name="Yorke J.A."/>
            <person name="Yoshida K."/>
            <person name="Zdobnov E."/>
            <person name="Zhang P."/>
            <person name="Zhang Y."/>
            <person name="Zimin A.V."/>
            <person name="Baldwin J."/>
            <person name="Abdouelleil A."/>
            <person name="Abdulkadir J."/>
            <person name="Abebe A."/>
            <person name="Abera B."/>
            <person name="Abreu J."/>
            <person name="Acer S.C."/>
            <person name="Aftuck L."/>
            <person name="Alexander A."/>
            <person name="An P."/>
            <person name="Anderson E."/>
            <person name="Anderson S."/>
            <person name="Arachi H."/>
            <person name="Azer M."/>
            <person name="Bachantsang P."/>
            <person name="Barry A."/>
            <person name="Bayul T."/>
            <person name="Berlin A."/>
            <person name="Bessette D."/>
            <person name="Bloom T."/>
            <person name="Blye J."/>
            <person name="Boguslavskiy L."/>
            <person name="Bonnet C."/>
            <person name="Boukhgalter B."/>
            <person name="Bourzgui I."/>
            <person name="Brown A."/>
            <person name="Cahill P."/>
            <person name="Channer S."/>
            <person name="Cheshatsang Y."/>
            <person name="Chuda L."/>
            <person name="Citroen M."/>
            <person name="Collymore A."/>
            <person name="Cooke P."/>
            <person name="Costello M."/>
            <person name="D'Aco K."/>
            <person name="Daza R."/>
            <person name="De Haan G."/>
            <person name="DeGray S."/>
            <person name="DeMaso C."/>
            <person name="Dhargay N."/>
            <person name="Dooley K."/>
            <person name="Dooley E."/>
            <person name="Doricent M."/>
            <person name="Dorje P."/>
            <person name="Dorjee K."/>
            <person name="Dupes A."/>
            <person name="Elong R."/>
            <person name="Falk J."/>
            <person name="Farina A."/>
            <person name="Faro S."/>
            <person name="Ferguson D."/>
            <person name="Fisher S."/>
            <person name="Foley C.D."/>
            <person name="Franke A."/>
            <person name="Friedrich D."/>
            <person name="Gadbois L."/>
            <person name="Gearin G."/>
            <person name="Gearin C.R."/>
            <person name="Giannoukos G."/>
            <person name="Goode T."/>
            <person name="Graham J."/>
            <person name="Grandbois E."/>
            <person name="Grewal S."/>
            <person name="Gyaltsen K."/>
            <person name="Hafez N."/>
            <person name="Hagos B."/>
            <person name="Hall J."/>
            <person name="Henson C."/>
            <person name="Hollinger A."/>
            <person name="Honan T."/>
            <person name="Huard M.D."/>
            <person name="Hughes L."/>
            <person name="Hurhula B."/>
            <person name="Husby M.E."/>
            <person name="Kamat A."/>
            <person name="Kanga B."/>
            <person name="Kashin S."/>
            <person name="Khazanovich D."/>
            <person name="Kisner P."/>
            <person name="Lance K."/>
            <person name="Lara M."/>
            <person name="Lee W."/>
            <person name="Lennon N."/>
            <person name="Letendre F."/>
            <person name="LeVine R."/>
            <person name="Lipovsky A."/>
            <person name="Liu X."/>
            <person name="Liu J."/>
            <person name="Liu S."/>
            <person name="Lokyitsang T."/>
            <person name="Lokyitsang Y."/>
            <person name="Lubonja R."/>
            <person name="Lui A."/>
            <person name="MacDonald P."/>
            <person name="Magnisalis V."/>
            <person name="Maru K."/>
            <person name="Matthews C."/>
            <person name="McCusker W."/>
            <person name="McDonough S."/>
            <person name="Mehta T."/>
            <person name="Meldrim J."/>
            <person name="Meneus L."/>
            <person name="Mihai O."/>
            <person name="Mihalev A."/>
            <person name="Mihova T."/>
            <person name="Mittelman R."/>
            <person name="Mlenga V."/>
            <person name="Montmayeur A."/>
            <person name="Mulrain L."/>
            <person name="Navidi A."/>
            <person name="Naylor J."/>
            <person name="Negash T."/>
            <person name="Nguyen T."/>
            <person name="Nguyen N."/>
            <person name="Nicol R."/>
            <person name="Norbu C."/>
            <person name="Norbu N."/>
            <person name="Novod N."/>
            <person name="O'Neill B."/>
            <person name="Osman S."/>
            <person name="Markiewicz E."/>
            <person name="Oyono O.L."/>
            <person name="Patti C."/>
            <person name="Phunkhang P."/>
            <person name="Pierre F."/>
            <person name="Priest M."/>
            <person name="Raghuraman S."/>
            <person name="Rege F."/>
            <person name="Reyes R."/>
            <person name="Rise C."/>
            <person name="Rogov P."/>
            <person name="Ross K."/>
            <person name="Ryan E."/>
            <person name="Settipalli S."/>
            <person name="Shea T."/>
            <person name="Sherpa N."/>
            <person name="Shi L."/>
            <person name="Shih D."/>
            <person name="Sparrow T."/>
            <person name="Spaulding J."/>
            <person name="Stalker J."/>
            <person name="Stange-Thomann N."/>
            <person name="Stavropoulos S."/>
            <person name="Stone C."/>
            <person name="Strader C."/>
            <person name="Tesfaye S."/>
            <person name="Thomson T."/>
            <person name="Thoulutsang Y."/>
            <person name="Thoulutsang D."/>
            <person name="Topham K."/>
            <person name="Topping I."/>
            <person name="Tsamla T."/>
            <person name="Vassiliev H."/>
            <person name="Vo A."/>
            <person name="Wangchuk T."/>
            <person name="Wangdi T."/>
            <person name="Weiand M."/>
            <person name="Wilkinson J."/>
            <person name="Wilson A."/>
            <person name="Yadav S."/>
            <person name="Young G."/>
            <person name="Yu Q."/>
            <person name="Zembek L."/>
            <person name="Zhong D."/>
            <person name="Zimmer A."/>
            <person name="Zwirko Z."/>
            <person name="Jaffe D.B."/>
            <person name="Alvarez P."/>
            <person name="Brockman W."/>
            <person name="Butler J."/>
            <person name="Chin C."/>
            <person name="Gnerre S."/>
            <person name="Grabherr M."/>
            <person name="Kleber M."/>
            <person name="Mauceli E."/>
            <person name="MacCallum I."/>
        </authorList>
    </citation>
    <scope>NUCLEOTIDE SEQUENCE [LARGE SCALE GENOMIC DNA]</scope>
    <source>
        <strain evidence="12">Tucson 14024-0371.13</strain>
    </source>
</reference>
<dbReference type="eggNOG" id="KOG4634">
    <property type="taxonomic scope" value="Eukaryota"/>
</dbReference>
<dbReference type="HOGENOM" id="CLU_1770020_0_0_1"/>
<dbReference type="CTD" id="38592"/>
<gene>
    <name evidence="11" type="primary">Dana\GF24705</name>
    <name evidence="11" type="synonym">dana_GLEANR_9408</name>
    <name evidence="11" type="ORF">GF24705</name>
</gene>
<keyword evidence="12" id="KW-1185">Reference proteome</keyword>
<dbReference type="InParanoid" id="B3M9M1"/>
<dbReference type="KEGG" id="dan:6507336"/>
<evidence type="ECO:0000313" key="12">
    <source>
        <dbReference type="Proteomes" id="UP000007801"/>
    </source>
</evidence>
<feature type="compositionally biased region" description="Basic and acidic residues" evidence="10">
    <location>
        <begin position="99"/>
        <end position="153"/>
    </location>
</feature>
<dbReference type="SUPFAM" id="SSF111357">
    <property type="entry name" value="Mitochondrial ATP synthase coupling factor 6"/>
    <property type="match status" value="1"/>
</dbReference>
<keyword evidence="9" id="KW-0472">Membrane</keyword>
<dbReference type="OrthoDB" id="8902296at2759"/>
<dbReference type="Gene3D" id="1.10.246.110">
    <property type="entry name" value="Mitochondrial ATP synthase-coupling factor 6"/>
    <property type="match status" value="1"/>
</dbReference>
<evidence type="ECO:0000313" key="11">
    <source>
        <dbReference type="EMBL" id="EDV39027.1"/>
    </source>
</evidence>
<comment type="similarity">
    <text evidence="2">Belongs to the eukaryotic ATPase subunit F6 family.</text>
</comment>
<keyword evidence="6" id="KW-0999">Mitochondrion inner membrane</keyword>
<evidence type="ECO:0000256" key="10">
    <source>
        <dbReference type="SAM" id="MobiDB-lite"/>
    </source>
</evidence>
<dbReference type="STRING" id="7217.B3M9M1"/>
<comment type="subcellular location">
    <subcellularLocation>
        <location evidence="1">Mitochondrion inner membrane</location>
    </subcellularLocation>
</comment>
<accession>B3M9M1</accession>
<dbReference type="Proteomes" id="UP000007801">
    <property type="component" value="Unassembled WGS sequence"/>
</dbReference>
<dbReference type="GO" id="GO:0015986">
    <property type="term" value="P:proton motive force-driven ATP synthesis"/>
    <property type="evidence" value="ECO:0007669"/>
    <property type="project" value="InterPro"/>
</dbReference>
<dbReference type="PhylomeDB" id="B3M9M1"/>
<protein>
    <submittedName>
        <fullName evidence="11">Uncharacterized protein</fullName>
    </submittedName>
</protein>
<dbReference type="GO" id="GO:0045259">
    <property type="term" value="C:proton-transporting ATP synthase complex"/>
    <property type="evidence" value="ECO:0007669"/>
    <property type="project" value="UniProtKB-KW"/>
</dbReference>
<dbReference type="OMA" id="MLEFPKF"/>